<proteinExistence type="inferred from homology"/>
<evidence type="ECO:0000256" key="1">
    <source>
        <dbReference type="ARBA" id="ARBA00009209"/>
    </source>
</evidence>
<dbReference type="RefSeq" id="WP_010741283.1">
    <property type="nucleotide sequence ID" value="NZ_KB946250.1"/>
</dbReference>
<evidence type="ECO:0000313" key="8">
    <source>
        <dbReference type="EMBL" id="EOT63506.1"/>
    </source>
</evidence>
<keyword evidence="10" id="KW-1185">Reference proteome</keyword>
<dbReference type="InterPro" id="IPR019834">
    <property type="entry name" value="Glyco_hydro_8_CS"/>
</dbReference>
<dbReference type="PATRIC" id="fig|1158601.3.peg.2428"/>
<keyword evidence="2" id="KW-0732">Signal</keyword>
<name>R2P0K0_9ENTE</name>
<dbReference type="Proteomes" id="UP000014148">
    <property type="component" value="Unassembled WGS sequence"/>
</dbReference>
<dbReference type="EMBL" id="AJAK01000017">
    <property type="protein sequence ID" value="EOH76793.1"/>
    <property type="molecule type" value="Genomic_DNA"/>
</dbReference>
<dbReference type="STRING" id="71451.RV07_GL003452"/>
<keyword evidence="3 6" id="KW-0378">Hydrolase</keyword>
<reference evidence="8 10" key="2">
    <citation type="submission" date="2013-03" db="EMBL/GenBank/DDBJ databases">
        <title>The Genome Sequence of Enterococcus malodoratus ATCC_43197 (PacBio/Illumina hybrid assembly).</title>
        <authorList>
            <consortium name="The Broad Institute Genomics Platform"/>
            <consortium name="The Broad Institute Genome Sequencing Center for Infectious Disease"/>
            <person name="Earl A."/>
            <person name="Russ C."/>
            <person name="Gilmore M."/>
            <person name="Surin D."/>
            <person name="Walker B."/>
            <person name="Young S."/>
            <person name="Zeng Q."/>
            <person name="Gargeya S."/>
            <person name="Fitzgerald M."/>
            <person name="Haas B."/>
            <person name="Abouelleil A."/>
            <person name="Allen A.W."/>
            <person name="Alvarado L."/>
            <person name="Arachchi H.M."/>
            <person name="Berlin A.M."/>
            <person name="Chapman S.B."/>
            <person name="Gainer-Dewar J."/>
            <person name="Goldberg J."/>
            <person name="Griggs A."/>
            <person name="Gujja S."/>
            <person name="Hansen M."/>
            <person name="Howarth C."/>
            <person name="Imamovic A."/>
            <person name="Ireland A."/>
            <person name="Larimer J."/>
            <person name="McCowan C."/>
            <person name="Murphy C."/>
            <person name="Pearson M."/>
            <person name="Poon T.W."/>
            <person name="Priest M."/>
            <person name="Roberts A."/>
            <person name="Saif S."/>
            <person name="Shea T."/>
            <person name="Sisk P."/>
            <person name="Sykes S."/>
            <person name="Wortman J."/>
            <person name="Nusbaum C."/>
            <person name="Birren B."/>
        </authorList>
    </citation>
    <scope>NUCLEOTIDE SEQUENCE [LARGE SCALE GENOMIC DNA]</scope>
    <source>
        <strain evidence="8 10">ATCC 43197</strain>
    </source>
</reference>
<organism evidence="7 9">
    <name type="scientific">Enterococcus malodoratus ATCC 43197</name>
    <dbReference type="NCBI Taxonomy" id="1158601"/>
    <lineage>
        <taxon>Bacteria</taxon>
        <taxon>Bacillati</taxon>
        <taxon>Bacillota</taxon>
        <taxon>Bacilli</taxon>
        <taxon>Lactobacillales</taxon>
        <taxon>Enterococcaceae</taxon>
        <taxon>Enterococcus</taxon>
    </lineage>
</organism>
<dbReference type="AlphaFoldDB" id="R2P0K0"/>
<comment type="caution">
    <text evidence="7">The sequence shown here is derived from an EMBL/GenBank/DDBJ whole genome shotgun (WGS) entry which is preliminary data.</text>
</comment>
<dbReference type="SUPFAM" id="SSF48208">
    <property type="entry name" value="Six-hairpin glycosidases"/>
    <property type="match status" value="1"/>
</dbReference>
<dbReference type="GO" id="GO:0004553">
    <property type="term" value="F:hydrolase activity, hydrolyzing O-glycosyl compounds"/>
    <property type="evidence" value="ECO:0007669"/>
    <property type="project" value="InterPro"/>
</dbReference>
<evidence type="ECO:0000256" key="4">
    <source>
        <dbReference type="ARBA" id="ARBA00023295"/>
    </source>
</evidence>
<keyword evidence="6" id="KW-0624">Polysaccharide degradation</keyword>
<dbReference type="PROSITE" id="PS00812">
    <property type="entry name" value="GLYCOSYL_HYDROL_F8"/>
    <property type="match status" value="1"/>
</dbReference>
<accession>R2P0K0</accession>
<dbReference type="InterPro" id="IPR002037">
    <property type="entry name" value="Glyco_hydro_8"/>
</dbReference>
<evidence type="ECO:0000256" key="3">
    <source>
        <dbReference type="ARBA" id="ARBA00022801"/>
    </source>
</evidence>
<keyword evidence="6" id="KW-0119">Carbohydrate metabolism</keyword>
<evidence type="ECO:0000256" key="5">
    <source>
        <dbReference type="PROSITE-ProRule" id="PRU10058"/>
    </source>
</evidence>
<dbReference type="eggNOG" id="COG3405">
    <property type="taxonomic scope" value="Bacteria"/>
</dbReference>
<feature type="active site" description="Nucleophile" evidence="5">
    <location>
        <position position="133"/>
    </location>
</feature>
<keyword evidence="4 6" id="KW-0326">Glycosidase</keyword>
<dbReference type="EMBL" id="ASWA01000005">
    <property type="protein sequence ID" value="EOT63506.1"/>
    <property type="molecule type" value="Genomic_DNA"/>
</dbReference>
<reference evidence="7 9" key="1">
    <citation type="submission" date="2013-02" db="EMBL/GenBank/DDBJ databases">
        <title>The Genome Sequence of Enterococcus malodoratus ATCC_43197.</title>
        <authorList>
            <consortium name="The Broad Institute Genome Sequencing Platform"/>
            <consortium name="The Broad Institute Genome Sequencing Center for Infectious Disease"/>
            <person name="Earl A.M."/>
            <person name="Gilmore M.S."/>
            <person name="Lebreton F."/>
            <person name="Walker B."/>
            <person name="Young S.K."/>
            <person name="Zeng Q."/>
            <person name="Gargeya S."/>
            <person name="Fitzgerald M."/>
            <person name="Haas B."/>
            <person name="Abouelleil A."/>
            <person name="Alvarado L."/>
            <person name="Arachchi H.M."/>
            <person name="Berlin A.M."/>
            <person name="Chapman S.B."/>
            <person name="Dewar J."/>
            <person name="Goldberg J."/>
            <person name="Griggs A."/>
            <person name="Gujja S."/>
            <person name="Hansen M."/>
            <person name="Howarth C."/>
            <person name="Imamovic A."/>
            <person name="Larimer J."/>
            <person name="McCowan C."/>
            <person name="Murphy C."/>
            <person name="Neiman D."/>
            <person name="Pearson M."/>
            <person name="Priest M."/>
            <person name="Roberts A."/>
            <person name="Saif S."/>
            <person name="Shea T."/>
            <person name="Sisk P."/>
            <person name="Sykes S."/>
            <person name="Wortman J."/>
            <person name="Nusbaum C."/>
            <person name="Birren B."/>
        </authorList>
    </citation>
    <scope>NUCLEOTIDE SEQUENCE [LARGE SCALE GENOMIC DNA]</scope>
    <source>
        <strain evidence="7 9">ATCC 43197</strain>
    </source>
</reference>
<dbReference type="InterPro" id="IPR008928">
    <property type="entry name" value="6-hairpin_glycosidase_sf"/>
</dbReference>
<sequence>MRKRPAIMWSLLALLFLGYVATVMITIKDNQTNLEKKTYQKWRSTYVKESDDGDFVETTPDEKTDVSLSEGHGYGMLITLQAAKRGWASEETFDGFYRYYKKFQLSAENPLMSWRQKLEDGKAVEMETSNATDGDLDIAYALIEASEQWPDSQNDYKKDAQKLLTAIKTRNYNSTNNLLTVGDWATKDSKFYDLIRPSDIIPSYFDKFAAFSDDDFWHSLKASSAAALNTLSKQHKSGLIPDFAWVKNDTIEPAKKNQVAGANDGNYGANACRIPWRLAASNDASSNQVLSKMMNFFLAENTIAEGYTLAGRPISSNTRSKSFSAPILYAANQKEAYGNLVNSQSWAISDGLSANDYYGDTLTTLIAMQMNYK</sequence>
<evidence type="ECO:0000256" key="2">
    <source>
        <dbReference type="ARBA" id="ARBA00022729"/>
    </source>
</evidence>
<dbReference type="InterPro" id="IPR012341">
    <property type="entry name" value="6hp_glycosidase-like_sf"/>
</dbReference>
<dbReference type="Pfam" id="PF01270">
    <property type="entry name" value="Glyco_hydro_8"/>
    <property type="match status" value="1"/>
</dbReference>
<protein>
    <recommendedName>
        <fullName evidence="6">Glucanase</fullName>
        <ecNumber evidence="6">3.2.1.-</ecNumber>
    </recommendedName>
</protein>
<evidence type="ECO:0000313" key="9">
    <source>
        <dbReference type="Proteomes" id="UP000013783"/>
    </source>
</evidence>
<evidence type="ECO:0000256" key="6">
    <source>
        <dbReference type="RuleBase" id="RU361167"/>
    </source>
</evidence>
<dbReference type="PRINTS" id="PR00735">
    <property type="entry name" value="GLHYDRLASE8"/>
</dbReference>
<comment type="similarity">
    <text evidence="1 6">Belongs to the glycosyl hydrolase 8 (cellulase D) family.</text>
</comment>
<evidence type="ECO:0000313" key="7">
    <source>
        <dbReference type="EMBL" id="EOH76793.1"/>
    </source>
</evidence>
<dbReference type="Proteomes" id="UP000013783">
    <property type="component" value="Unassembled WGS sequence"/>
</dbReference>
<evidence type="ECO:0000313" key="10">
    <source>
        <dbReference type="Proteomes" id="UP000014148"/>
    </source>
</evidence>
<dbReference type="OrthoDB" id="9803461at2"/>
<dbReference type="Gene3D" id="1.50.10.10">
    <property type="match status" value="1"/>
</dbReference>
<dbReference type="EC" id="3.2.1.-" evidence="6"/>
<gene>
    <name evidence="8" type="ORF">I585_04336</name>
    <name evidence="7" type="ORF">UAI_02468</name>
</gene>
<dbReference type="GO" id="GO:0000272">
    <property type="term" value="P:polysaccharide catabolic process"/>
    <property type="evidence" value="ECO:0007669"/>
    <property type="project" value="UniProtKB-KW"/>
</dbReference>